<dbReference type="AlphaFoldDB" id="A0A9P4PGK2"/>
<sequence>MLLGEATEDQNSDIEGSRADSIQFDDATEQTKEDPTAATATPAERYKKKKKRGLGRARRLKMKAKLAKEQAAKAEADIATTANVEPPNANSTDAVDPDDESREDTKLGELAVQDKEPGQSNCMDLQQQDLEAQQAHEVQQAQEVEQAQKAQSSSIHDAIEKTGIPNNLSQLEAITSGFAKHFGLDKTPNVLSNVPSHELEPHRTRIKRKTQTLFEKLDGFMQGKGTPQSLDALLSHVTKFEKASARAAGPNFFRYISNQDAAYFGRLMEVTGMPLAKSMEELHRSDTLASLFQPEASVPTVPARMIRDSSEAATTVAEATRLSGNQSPKHLRYQDALLSLLNFGASLPTTSKYSYRDVLAEESSDATQAYNQSTPYVQDGSTAVENSSLLEQDQTLKPLGANQRRKAGLRQIDDLNKRLRALEVENRFLRGMYDEELLDEARVNL</sequence>
<comment type="caution">
    <text evidence="3">The sequence shown here is derived from an EMBL/GenBank/DDBJ whole genome shotgun (WGS) entry which is preliminary data.</text>
</comment>
<feature type="region of interest" description="Disordered" evidence="2">
    <location>
        <begin position="132"/>
        <end position="155"/>
    </location>
</feature>
<reference evidence="3" key="1">
    <citation type="journal article" date="2020" name="Stud. Mycol.">
        <title>101 Dothideomycetes genomes: a test case for predicting lifestyles and emergence of pathogens.</title>
        <authorList>
            <person name="Haridas S."/>
            <person name="Albert R."/>
            <person name="Binder M."/>
            <person name="Bloem J."/>
            <person name="Labutti K."/>
            <person name="Salamov A."/>
            <person name="Andreopoulos B."/>
            <person name="Baker S."/>
            <person name="Barry K."/>
            <person name="Bills G."/>
            <person name="Bluhm B."/>
            <person name="Cannon C."/>
            <person name="Castanera R."/>
            <person name="Culley D."/>
            <person name="Daum C."/>
            <person name="Ezra D."/>
            <person name="Gonzalez J."/>
            <person name="Henrissat B."/>
            <person name="Kuo A."/>
            <person name="Liang C."/>
            <person name="Lipzen A."/>
            <person name="Lutzoni F."/>
            <person name="Magnuson J."/>
            <person name="Mondo S."/>
            <person name="Nolan M."/>
            <person name="Ohm R."/>
            <person name="Pangilinan J."/>
            <person name="Park H.-J."/>
            <person name="Ramirez L."/>
            <person name="Alfaro M."/>
            <person name="Sun H."/>
            <person name="Tritt A."/>
            <person name="Yoshinaga Y."/>
            <person name="Zwiers L.-H."/>
            <person name="Turgeon B."/>
            <person name="Goodwin S."/>
            <person name="Spatafora J."/>
            <person name="Crous P."/>
            <person name="Grigoriev I."/>
        </authorList>
    </citation>
    <scope>NUCLEOTIDE SEQUENCE</scope>
    <source>
        <strain evidence="3">CBS 690.94</strain>
    </source>
</reference>
<feature type="region of interest" description="Disordered" evidence="2">
    <location>
        <begin position="1"/>
        <end position="105"/>
    </location>
</feature>
<evidence type="ECO:0000256" key="2">
    <source>
        <dbReference type="SAM" id="MobiDB-lite"/>
    </source>
</evidence>
<feature type="compositionally biased region" description="Basic and acidic residues" evidence="2">
    <location>
        <begin position="66"/>
        <end position="76"/>
    </location>
</feature>
<organism evidence="3 4">
    <name type="scientific">Karstenula rhodostoma CBS 690.94</name>
    <dbReference type="NCBI Taxonomy" id="1392251"/>
    <lineage>
        <taxon>Eukaryota</taxon>
        <taxon>Fungi</taxon>
        <taxon>Dikarya</taxon>
        <taxon>Ascomycota</taxon>
        <taxon>Pezizomycotina</taxon>
        <taxon>Dothideomycetes</taxon>
        <taxon>Pleosporomycetidae</taxon>
        <taxon>Pleosporales</taxon>
        <taxon>Massarineae</taxon>
        <taxon>Didymosphaeriaceae</taxon>
        <taxon>Karstenula</taxon>
    </lineage>
</organism>
<dbReference type="Proteomes" id="UP000799764">
    <property type="component" value="Unassembled WGS sequence"/>
</dbReference>
<dbReference type="EMBL" id="MU001500">
    <property type="protein sequence ID" value="KAF2444684.1"/>
    <property type="molecule type" value="Genomic_DNA"/>
</dbReference>
<gene>
    <name evidence="3" type="ORF">P171DRAFT_484779</name>
</gene>
<keyword evidence="1" id="KW-0175">Coiled coil</keyword>
<feature type="compositionally biased region" description="Basic residues" evidence="2">
    <location>
        <begin position="46"/>
        <end position="65"/>
    </location>
</feature>
<proteinExistence type="predicted"/>
<feature type="compositionally biased region" description="Low complexity" evidence="2">
    <location>
        <begin position="132"/>
        <end position="151"/>
    </location>
</feature>
<evidence type="ECO:0000256" key="1">
    <source>
        <dbReference type="SAM" id="Coils"/>
    </source>
</evidence>
<feature type="coiled-coil region" evidence="1">
    <location>
        <begin position="405"/>
        <end position="432"/>
    </location>
</feature>
<accession>A0A9P4PGK2</accession>
<evidence type="ECO:0000313" key="3">
    <source>
        <dbReference type="EMBL" id="KAF2444684.1"/>
    </source>
</evidence>
<protein>
    <submittedName>
        <fullName evidence="3">Uncharacterized protein</fullName>
    </submittedName>
</protein>
<dbReference type="OrthoDB" id="10501672at2759"/>
<feature type="compositionally biased region" description="Acidic residues" evidence="2">
    <location>
        <begin position="1"/>
        <end position="12"/>
    </location>
</feature>
<name>A0A9P4PGK2_9PLEO</name>
<keyword evidence="4" id="KW-1185">Reference proteome</keyword>
<evidence type="ECO:0000313" key="4">
    <source>
        <dbReference type="Proteomes" id="UP000799764"/>
    </source>
</evidence>